<evidence type="ECO:0000256" key="4">
    <source>
        <dbReference type="ARBA" id="ARBA00022989"/>
    </source>
</evidence>
<dbReference type="InterPro" id="IPR004680">
    <property type="entry name" value="Cit_transptr-like_dom"/>
</dbReference>
<dbReference type="Pfam" id="PF03600">
    <property type="entry name" value="CitMHS"/>
    <property type="match status" value="1"/>
</dbReference>
<evidence type="ECO:0000256" key="5">
    <source>
        <dbReference type="ARBA" id="ARBA00023136"/>
    </source>
</evidence>
<feature type="transmembrane region" description="Helical" evidence="6">
    <location>
        <begin position="209"/>
        <end position="242"/>
    </location>
</feature>
<dbReference type="PANTHER" id="PTHR43568:SF1">
    <property type="entry name" value="P PROTEIN"/>
    <property type="match status" value="1"/>
</dbReference>
<feature type="transmembrane region" description="Helical" evidence="6">
    <location>
        <begin position="254"/>
        <end position="274"/>
    </location>
</feature>
<keyword evidence="5 6" id="KW-0472">Membrane</keyword>
<protein>
    <submittedName>
        <fullName evidence="8">Predicted anion permease</fullName>
    </submittedName>
</protein>
<accession>D8GMR7</accession>
<dbReference type="eggNOG" id="COG1055">
    <property type="taxonomic scope" value="Bacteria"/>
</dbReference>
<dbReference type="EMBL" id="CP001666">
    <property type="protein sequence ID" value="ADK15705.1"/>
    <property type="molecule type" value="Genomic_DNA"/>
</dbReference>
<feature type="transmembrane region" description="Helical" evidence="6">
    <location>
        <begin position="53"/>
        <end position="75"/>
    </location>
</feature>
<evidence type="ECO:0000259" key="7">
    <source>
        <dbReference type="Pfam" id="PF03600"/>
    </source>
</evidence>
<organism evidence="8 9">
    <name type="scientific">Clostridium ljungdahlii (strain ATCC 55383 / DSM 13528 / PETC)</name>
    <dbReference type="NCBI Taxonomy" id="748727"/>
    <lineage>
        <taxon>Bacteria</taxon>
        <taxon>Bacillati</taxon>
        <taxon>Bacillota</taxon>
        <taxon>Clostridia</taxon>
        <taxon>Eubacteriales</taxon>
        <taxon>Clostridiaceae</taxon>
        <taxon>Clostridium</taxon>
    </lineage>
</organism>
<evidence type="ECO:0000256" key="1">
    <source>
        <dbReference type="ARBA" id="ARBA00004141"/>
    </source>
</evidence>
<feature type="transmembrane region" description="Helical" evidence="6">
    <location>
        <begin position="286"/>
        <end position="308"/>
    </location>
</feature>
<dbReference type="InterPro" id="IPR051475">
    <property type="entry name" value="Diverse_Ion_Transporter"/>
</dbReference>
<evidence type="ECO:0000313" key="8">
    <source>
        <dbReference type="EMBL" id="ADK15705.1"/>
    </source>
</evidence>
<reference evidence="8 9" key="1">
    <citation type="journal article" date="2010" name="Proc. Natl. Acad. Sci. U.S.A.">
        <title>Clostridium ljungdahlii represents a microbial production platform based on syngas.</title>
        <authorList>
            <person name="Kopke M."/>
            <person name="Held C."/>
            <person name="Hujer S."/>
            <person name="Liesegang H."/>
            <person name="Wiezer A."/>
            <person name="Wollherr A."/>
            <person name="Ehrenreich A."/>
            <person name="Liebl W."/>
            <person name="Gottschalk G."/>
            <person name="Durre P."/>
        </authorList>
    </citation>
    <scope>NUCLEOTIDE SEQUENCE [LARGE SCALE GENOMIC DNA]</scope>
    <source>
        <strain evidence="9">ATCC 55383 / DSM 13528 / PETC</strain>
    </source>
</reference>
<keyword evidence="2" id="KW-0813">Transport</keyword>
<feature type="transmembrane region" description="Helical" evidence="6">
    <location>
        <begin position="354"/>
        <end position="374"/>
    </location>
</feature>
<dbReference type="Proteomes" id="UP000001656">
    <property type="component" value="Chromosome"/>
</dbReference>
<evidence type="ECO:0000256" key="2">
    <source>
        <dbReference type="ARBA" id="ARBA00022448"/>
    </source>
</evidence>
<comment type="subcellular location">
    <subcellularLocation>
        <location evidence="1">Membrane</location>
        <topology evidence="1">Multi-pass membrane protein</topology>
    </subcellularLocation>
</comment>
<dbReference type="HOGENOM" id="CLU_063025_0_0_9"/>
<dbReference type="KEGG" id="clj:CLJU_c26470"/>
<gene>
    <name evidence="8" type="ordered locus">CLJU_c26470</name>
</gene>
<sequence>MFSLGGNMAINVLNKIKLKLCEDIFFSASLLAVIITSFFNIPRIDYIDFKVIACLFELMIIIKVFEEYSLLSYISVAILNSCKNQRILTQVLCLISFVFSMLLTNDVSLLTVLPIMVLISQKSDFNIIIPSVMVTISANLGSSATPMGNPQNLYIFSFFKLNAKSFFNFSLPICIISLILIILISFIIKPKQINCDMSCIKIVEKKKISIFSILFVLIILSVFGMVYYLASLFVVVLITLILNKSTFKKVDYKLLITFICFFIAVGNISNISILKSNLSNITQTMGASYIVSIILSQIISNVPSTILLAPFTKYSYALFCGANIGGLGTPIASLASLISYKIFANEYPQKKKEYLVKFTILNFFFLVVLGTFFYSRM</sequence>
<evidence type="ECO:0000256" key="3">
    <source>
        <dbReference type="ARBA" id="ARBA00022692"/>
    </source>
</evidence>
<proteinExistence type="predicted"/>
<feature type="transmembrane region" description="Helical" evidence="6">
    <location>
        <begin position="24"/>
        <end position="41"/>
    </location>
</feature>
<dbReference type="STRING" id="748727.CLJU_c26470"/>
<evidence type="ECO:0000256" key="6">
    <source>
        <dbReference type="SAM" id="Phobius"/>
    </source>
</evidence>
<feature type="transmembrane region" description="Helical" evidence="6">
    <location>
        <begin position="87"/>
        <end position="113"/>
    </location>
</feature>
<feature type="domain" description="Citrate transporter-like" evidence="7">
    <location>
        <begin position="30"/>
        <end position="311"/>
    </location>
</feature>
<dbReference type="PANTHER" id="PTHR43568">
    <property type="entry name" value="P PROTEIN"/>
    <property type="match status" value="1"/>
</dbReference>
<feature type="transmembrane region" description="Helical" evidence="6">
    <location>
        <begin position="165"/>
        <end position="188"/>
    </location>
</feature>
<keyword evidence="3 6" id="KW-0812">Transmembrane</keyword>
<evidence type="ECO:0000313" key="9">
    <source>
        <dbReference type="Proteomes" id="UP000001656"/>
    </source>
</evidence>
<dbReference type="GO" id="GO:0016020">
    <property type="term" value="C:membrane"/>
    <property type="evidence" value="ECO:0007669"/>
    <property type="project" value="UniProtKB-SubCell"/>
</dbReference>
<dbReference type="GO" id="GO:0055085">
    <property type="term" value="P:transmembrane transport"/>
    <property type="evidence" value="ECO:0007669"/>
    <property type="project" value="InterPro"/>
</dbReference>
<dbReference type="OrthoDB" id="3177666at2"/>
<keyword evidence="4 6" id="KW-1133">Transmembrane helix</keyword>
<feature type="transmembrane region" description="Helical" evidence="6">
    <location>
        <begin position="314"/>
        <end position="342"/>
    </location>
</feature>
<name>D8GMR7_CLOLD</name>
<dbReference type="AlphaFoldDB" id="D8GMR7"/>